<dbReference type="GO" id="GO:0046872">
    <property type="term" value="F:metal ion binding"/>
    <property type="evidence" value="ECO:0007669"/>
    <property type="project" value="UniProtKB-KW"/>
</dbReference>
<dbReference type="PIRSF" id="PIRSF004846">
    <property type="entry name" value="ModA"/>
    <property type="match status" value="1"/>
</dbReference>
<reference evidence="8" key="1">
    <citation type="journal article" date="2022" name="bioRxiv">
        <title>Thiovibrio frasassiensisgen. nov., sp. nov., an autotrophic, elemental sulfur disproportionating bacterium isolated from sulfidic karst sediment, and proposal of Thiovibrionaceae fam. nov.</title>
        <authorList>
            <person name="Aronson H."/>
            <person name="Thomas C."/>
            <person name="Bhattacharyya M."/>
            <person name="Eckstein S."/>
            <person name="Jensen S."/>
            <person name="Barco R."/>
            <person name="Macalady J."/>
            <person name="Amend J."/>
        </authorList>
    </citation>
    <scope>NUCLEOTIDE SEQUENCE</scope>
    <source>
        <strain evidence="8">RS19-109</strain>
    </source>
</reference>
<dbReference type="EMBL" id="JAPHEH010000001">
    <property type="protein sequence ID" value="MDG4475897.1"/>
    <property type="molecule type" value="Genomic_DNA"/>
</dbReference>
<comment type="caution">
    <text evidence="8">The sequence shown here is derived from an EMBL/GenBank/DDBJ whole genome shotgun (WGS) entry which is preliminary data.</text>
</comment>
<protein>
    <submittedName>
        <fullName evidence="8">Molybdate ABC transporter substrate-binding protein</fullName>
    </submittedName>
</protein>
<feature type="binding site" evidence="6">
    <location>
        <position position="172"/>
    </location>
    <ligand>
        <name>molybdate</name>
        <dbReference type="ChEBI" id="CHEBI:36264"/>
    </ligand>
</feature>
<dbReference type="SUPFAM" id="SSF53850">
    <property type="entry name" value="Periplasmic binding protein-like II"/>
    <property type="match status" value="1"/>
</dbReference>
<comment type="similarity">
    <text evidence="1">Belongs to the bacterial solute-binding protein ModA family.</text>
</comment>
<dbReference type="InterPro" id="IPR005950">
    <property type="entry name" value="ModA"/>
</dbReference>
<evidence type="ECO:0000256" key="6">
    <source>
        <dbReference type="PIRSR" id="PIRSR004846-1"/>
    </source>
</evidence>
<evidence type="ECO:0000256" key="3">
    <source>
        <dbReference type="ARBA" id="ARBA00022723"/>
    </source>
</evidence>
<dbReference type="InterPro" id="IPR050682">
    <property type="entry name" value="ModA/WtpA"/>
</dbReference>
<dbReference type="Proteomes" id="UP001154240">
    <property type="component" value="Unassembled WGS sequence"/>
</dbReference>
<proteinExistence type="inferred from homology"/>
<dbReference type="Pfam" id="PF13531">
    <property type="entry name" value="SBP_bac_11"/>
    <property type="match status" value="1"/>
</dbReference>
<feature type="binding site" evidence="6">
    <location>
        <position position="145"/>
    </location>
    <ligand>
        <name>molybdate</name>
        <dbReference type="ChEBI" id="CHEBI:36264"/>
    </ligand>
</feature>
<comment type="subunit">
    <text evidence="5">The complex is composed of two ATP-binding proteins (ModC), two transmembrane proteins (ModB) and a solute-binding protein (ModA).</text>
</comment>
<dbReference type="PANTHER" id="PTHR30632:SF0">
    <property type="entry name" value="SULFATE-BINDING PROTEIN"/>
    <property type="match status" value="1"/>
</dbReference>
<evidence type="ECO:0000313" key="8">
    <source>
        <dbReference type="EMBL" id="MDG4475897.1"/>
    </source>
</evidence>
<feature type="binding site" evidence="6">
    <location>
        <position position="64"/>
    </location>
    <ligand>
        <name>molybdate</name>
        <dbReference type="ChEBI" id="CHEBI:36264"/>
    </ligand>
</feature>
<evidence type="ECO:0000256" key="4">
    <source>
        <dbReference type="ARBA" id="ARBA00022729"/>
    </source>
</evidence>
<evidence type="ECO:0000313" key="9">
    <source>
        <dbReference type="Proteomes" id="UP001154240"/>
    </source>
</evidence>
<keyword evidence="2 6" id="KW-0500">Molybdenum</keyword>
<dbReference type="NCBIfam" id="TIGR01256">
    <property type="entry name" value="modA"/>
    <property type="match status" value="1"/>
</dbReference>
<evidence type="ECO:0000256" key="7">
    <source>
        <dbReference type="SAM" id="SignalP"/>
    </source>
</evidence>
<evidence type="ECO:0000256" key="2">
    <source>
        <dbReference type="ARBA" id="ARBA00022505"/>
    </source>
</evidence>
<feature type="chain" id="PRO_5040768667" evidence="7">
    <location>
        <begin position="26"/>
        <end position="253"/>
    </location>
</feature>
<evidence type="ECO:0000256" key="5">
    <source>
        <dbReference type="ARBA" id="ARBA00062515"/>
    </source>
</evidence>
<keyword evidence="9" id="KW-1185">Reference proteome</keyword>
<dbReference type="GO" id="GO:1901359">
    <property type="term" value="F:tungstate binding"/>
    <property type="evidence" value="ECO:0007669"/>
    <property type="project" value="UniProtKB-ARBA"/>
</dbReference>
<feature type="binding site" evidence="6">
    <location>
        <position position="36"/>
    </location>
    <ligand>
        <name>molybdate</name>
        <dbReference type="ChEBI" id="CHEBI:36264"/>
    </ligand>
</feature>
<reference evidence="8" key="2">
    <citation type="submission" date="2022-10" db="EMBL/GenBank/DDBJ databases">
        <authorList>
            <person name="Aronson H.S."/>
        </authorList>
    </citation>
    <scope>NUCLEOTIDE SEQUENCE</scope>
    <source>
        <strain evidence="8">RS19-109</strain>
    </source>
</reference>
<keyword evidence="4 7" id="KW-0732">Signal</keyword>
<accession>A0A9X4RQ50</accession>
<dbReference type="PANTHER" id="PTHR30632">
    <property type="entry name" value="MOLYBDATE-BINDING PERIPLASMIC PROTEIN"/>
    <property type="match status" value="1"/>
</dbReference>
<keyword evidence="3 6" id="KW-0479">Metal-binding</keyword>
<dbReference type="GO" id="GO:0030973">
    <property type="term" value="F:molybdate ion binding"/>
    <property type="evidence" value="ECO:0007669"/>
    <property type="project" value="UniProtKB-ARBA"/>
</dbReference>
<organism evidence="8 9">
    <name type="scientific">Thiovibrio frasassiensis</name>
    <dbReference type="NCBI Taxonomy" id="2984131"/>
    <lineage>
        <taxon>Bacteria</taxon>
        <taxon>Pseudomonadati</taxon>
        <taxon>Thermodesulfobacteriota</taxon>
        <taxon>Desulfobulbia</taxon>
        <taxon>Desulfobulbales</taxon>
        <taxon>Thiovibrionaceae</taxon>
        <taxon>Thiovibrio</taxon>
    </lineage>
</organism>
<sequence>MVLRTLIALSVVLSSLSWVPTPARAETELLVSAAASLTESFKELTRVYGLKTPGVKVRCNFAGSGTLLQQISQGAPADLFVSADQETMDRAEKSGLLVPGSRLNFVGNSLVLITPAQMVQVTDLADLKSVKVQRIGMGNPNSVPAGRYAKAALEKQGLWQDLAPKCVMGISVKQALEYVMRGEVEAGFVFASDAVAAKERVRVAAEIPTVSPIVYPVAVVAGSSQQAEAQAFVRFLQGKEAQTILAQYGFKKP</sequence>
<dbReference type="RefSeq" id="WP_307632871.1">
    <property type="nucleotide sequence ID" value="NZ_JAPHEH010000001.1"/>
</dbReference>
<evidence type="ECO:0000256" key="1">
    <source>
        <dbReference type="ARBA" id="ARBA00009175"/>
    </source>
</evidence>
<dbReference type="GO" id="GO:0015689">
    <property type="term" value="P:molybdate ion transport"/>
    <property type="evidence" value="ECO:0007669"/>
    <property type="project" value="InterPro"/>
</dbReference>
<feature type="signal peptide" evidence="7">
    <location>
        <begin position="1"/>
        <end position="25"/>
    </location>
</feature>
<name>A0A9X4RQ50_9BACT</name>
<dbReference type="Gene3D" id="3.40.190.10">
    <property type="entry name" value="Periplasmic binding protein-like II"/>
    <property type="match status" value="2"/>
</dbReference>
<dbReference type="AlphaFoldDB" id="A0A9X4RQ50"/>
<gene>
    <name evidence="8" type="primary">modA</name>
    <name evidence="8" type="ORF">OLX77_06955</name>
</gene>
<dbReference type="FunFam" id="3.40.190.10:FF:000035">
    <property type="entry name" value="Molybdate ABC transporter substrate-binding protein"/>
    <property type="match status" value="1"/>
</dbReference>